<proteinExistence type="predicted"/>
<reference evidence="3" key="1">
    <citation type="journal article" date="2021" name="Elife">
        <title>Highly contiguous assemblies of 101 drosophilid genomes.</title>
        <authorList>
            <person name="Kim B.Y."/>
            <person name="Wang J.R."/>
            <person name="Miller D.E."/>
            <person name="Barmina O."/>
            <person name="Delaney E."/>
            <person name="Thompson A."/>
            <person name="Comeault A.A."/>
            <person name="Peede D."/>
            <person name="D'Agostino E.R."/>
            <person name="Pelaez J."/>
            <person name="Aguilar J.M."/>
            <person name="Haji D."/>
            <person name="Matsunaga T."/>
            <person name="Armstrong E.E."/>
            <person name="Zych M."/>
            <person name="Ogawa Y."/>
            <person name="Stamenkovic-Radak M."/>
            <person name="Jelic M."/>
            <person name="Veselinovic M.S."/>
            <person name="Tanaskovic M."/>
            <person name="Eric P."/>
            <person name="Gao J.J."/>
            <person name="Katoh T.K."/>
            <person name="Toda M.J."/>
            <person name="Watabe H."/>
            <person name="Watada M."/>
            <person name="Davis J.S."/>
            <person name="Moyle L.C."/>
            <person name="Manoli G."/>
            <person name="Bertolini E."/>
            <person name="Kostal V."/>
            <person name="Hawley R.S."/>
            <person name="Takahashi A."/>
            <person name="Jones C.D."/>
            <person name="Price D.K."/>
            <person name="Whiteman N."/>
            <person name="Kopp A."/>
            <person name="Matute D.R."/>
            <person name="Petrov D.A."/>
        </authorList>
    </citation>
    <scope>NUCLEOTIDE SEQUENCE [LARGE SCALE GENOMIC DNA]</scope>
</reference>
<feature type="region of interest" description="Disordered" evidence="1">
    <location>
        <begin position="1"/>
        <end position="30"/>
    </location>
</feature>
<accession>A0A6P4DZL9</accession>
<gene>
    <name evidence="4" type="primary">LOC108038690</name>
    <name evidence="2" type="synonym">108038690</name>
</gene>
<dbReference type="OrthoDB" id="7868977at2759"/>
<name>A0A6P4DZL9_DRORH</name>
<dbReference type="RefSeq" id="XP_016971007.1">
    <property type="nucleotide sequence ID" value="XM_017115518.1"/>
</dbReference>
<reference evidence="4" key="2">
    <citation type="submission" date="2025-04" db="UniProtKB">
        <authorList>
            <consortium name="RefSeq"/>
        </authorList>
    </citation>
    <scope>IDENTIFICATION</scope>
</reference>
<protein>
    <submittedName>
        <fullName evidence="4">Uncharacterized protein LOC108038690</fullName>
    </submittedName>
</protein>
<evidence type="ECO:0000313" key="4">
    <source>
        <dbReference type="RefSeq" id="XP_016971007.1"/>
    </source>
</evidence>
<sequence>MSKSQSQIFGPSPKGCRQKVRLAKTPADGESGAQAVDLSLCGKPSFLVCSGKKSPNLTEVDSSTDLRQAHSLAIQQNALKVQGIMNHQQHIIEIVDSVNESIAGRKDLRRGDEYGS</sequence>
<dbReference type="AlphaFoldDB" id="A0A6P4DZL9"/>
<evidence type="ECO:0000313" key="2">
    <source>
        <dbReference type="EnsemblMetazoa" id="XP_016971007.1"/>
    </source>
</evidence>
<dbReference type="Proteomes" id="UP001652680">
    <property type="component" value="Unassembled WGS sequence"/>
</dbReference>
<keyword evidence="3" id="KW-1185">Reference proteome</keyword>
<dbReference type="EnsemblMetazoa" id="XM_017115518.2">
    <property type="protein sequence ID" value="XP_016971007.1"/>
    <property type="gene ID" value="LOC108038690"/>
</dbReference>
<organism evidence="4">
    <name type="scientific">Drosophila rhopaloa</name>
    <name type="common">Fruit fly</name>
    <dbReference type="NCBI Taxonomy" id="1041015"/>
    <lineage>
        <taxon>Eukaryota</taxon>
        <taxon>Metazoa</taxon>
        <taxon>Ecdysozoa</taxon>
        <taxon>Arthropoda</taxon>
        <taxon>Hexapoda</taxon>
        <taxon>Insecta</taxon>
        <taxon>Pterygota</taxon>
        <taxon>Neoptera</taxon>
        <taxon>Endopterygota</taxon>
        <taxon>Diptera</taxon>
        <taxon>Brachycera</taxon>
        <taxon>Muscomorpha</taxon>
        <taxon>Ephydroidea</taxon>
        <taxon>Drosophilidae</taxon>
        <taxon>Drosophila</taxon>
        <taxon>Sophophora</taxon>
    </lineage>
</organism>
<evidence type="ECO:0000256" key="1">
    <source>
        <dbReference type="SAM" id="MobiDB-lite"/>
    </source>
</evidence>
<dbReference type="GeneID" id="108038690"/>
<reference evidence="2" key="3">
    <citation type="submission" date="2025-05" db="UniProtKB">
        <authorList>
            <consortium name="EnsemblMetazoa"/>
        </authorList>
    </citation>
    <scope>IDENTIFICATION</scope>
</reference>
<evidence type="ECO:0000313" key="3">
    <source>
        <dbReference type="Proteomes" id="UP001652680"/>
    </source>
</evidence>